<comment type="similarity">
    <text evidence="1">Belongs to the sulfatase family.</text>
</comment>
<organism evidence="3 4">
    <name type="scientific">Tetradesmus obliquus</name>
    <name type="common">Green alga</name>
    <name type="synonym">Acutodesmus obliquus</name>
    <dbReference type="NCBI Taxonomy" id="3088"/>
    <lineage>
        <taxon>Eukaryota</taxon>
        <taxon>Viridiplantae</taxon>
        <taxon>Chlorophyta</taxon>
        <taxon>core chlorophytes</taxon>
        <taxon>Chlorophyceae</taxon>
        <taxon>CS clade</taxon>
        <taxon>Sphaeropleales</taxon>
        <taxon>Scenedesmaceae</taxon>
        <taxon>Tetradesmus</taxon>
    </lineage>
</organism>
<evidence type="ECO:0000313" key="4">
    <source>
        <dbReference type="Proteomes" id="UP000256970"/>
    </source>
</evidence>
<dbReference type="EMBL" id="FNXT01000284">
    <property type="protein sequence ID" value="SZX63147.1"/>
    <property type="molecule type" value="Genomic_DNA"/>
</dbReference>
<dbReference type="PANTHER" id="PTHR42693">
    <property type="entry name" value="ARYLSULFATASE FAMILY MEMBER"/>
    <property type="match status" value="1"/>
</dbReference>
<dbReference type="GO" id="GO:0004065">
    <property type="term" value="F:arylsulfatase activity"/>
    <property type="evidence" value="ECO:0007669"/>
    <property type="project" value="TreeGrafter"/>
</dbReference>
<proteinExistence type="inferred from homology"/>
<name>A0A383VC43_TETOB</name>
<dbReference type="Gene3D" id="3.40.720.10">
    <property type="entry name" value="Alkaline Phosphatase, subunit A"/>
    <property type="match status" value="1"/>
</dbReference>
<feature type="domain" description="Sulfatase N-terminal" evidence="2">
    <location>
        <begin position="7"/>
        <end position="343"/>
    </location>
</feature>
<evidence type="ECO:0000313" key="3">
    <source>
        <dbReference type="EMBL" id="SZX63147.1"/>
    </source>
</evidence>
<accession>A0A383VC43</accession>
<dbReference type="STRING" id="3088.A0A383VC43"/>
<sequence>MPAGQRPNFIVILVDDLGYDDIGLHHPRGPDGRSSIGAQTPNIDRLIKRGMSFSNFYSTPLCAMSRAELLTGRDFVRTGTVYNTLGYDSFSLGEATAGDVMQQAGYTTSHFGKWHNGRALGYEPWSRGFNESWLPSDYIHLDNLMRHNGAYKPTEGLMEQVLMDKLLGFLKKRQADGQPFFTYYAPFSIHKSPREEMPKEGTPLDLYFAPEPYLSQVMDLEPRPDPHTARLWAMLKYWDEVLGRLLDFVESSPLAKNTYIMMAGDNGPGLPRSVFDDNFNKLRRMPSGMLGHKGYWDPAIKAAGTEGGLRNHLAVAGPGVPSGSRDDTLLSLADVLPTVADLARAKDTQHMPWSGSSFANLLKPGAQPSKQQQERFFFTMTASGDAKACPHAATLMRDTLPQLSHDRKVLKPQPDLLYQDRNGTGVFKNCIVGRWKDYKWYGANNKVFKFTGDSRVELPCNAVTGPEQQRIAALFDSKAQLWWGSVVAEPHSFTKLVFQLGLNGEAASNVETAGAIQLTRGNVHIKGSAVNFTDTGDNACMQLQVDTPGRYDVAAMYYSRTDALGKGDGQQLNFTFKVSVGTFQQIKADSVPSVKAVLPQTPGMTTKSMGTLELAKSPPNSITEVCAQLVAMHNASKPLAPRNGQPAPQKWFFHLFNLRFVLLDGQGKAAAVAGSPAAAAAAALPAPGSAAGKTNSTAAAAGGKAADTAAAGAAAGKAANSTAAVDVASVAIPPSGSPPEGMPADVPMQVQTEPAKYQNFQPTANMLELERQLRAAASTAGGVAVATHGQPELHLPADAAAATATSAASGMRMGSSSSGVSGAAAAAAVPVSPEQVWRRLQRQHQWPDGQLVFQSMYRPCVIDEANEMCVEDCGLM</sequence>
<dbReference type="InterPro" id="IPR017850">
    <property type="entry name" value="Alkaline_phosphatase_core_sf"/>
</dbReference>
<reference evidence="3 4" key="1">
    <citation type="submission" date="2016-10" db="EMBL/GenBank/DDBJ databases">
        <authorList>
            <person name="Cai Z."/>
        </authorList>
    </citation>
    <scope>NUCLEOTIDE SEQUENCE [LARGE SCALE GENOMIC DNA]</scope>
</reference>
<dbReference type="InterPro" id="IPR000917">
    <property type="entry name" value="Sulfatase_N"/>
</dbReference>
<dbReference type="InterPro" id="IPR050738">
    <property type="entry name" value="Sulfatase"/>
</dbReference>
<dbReference type="AlphaFoldDB" id="A0A383VC43"/>
<dbReference type="SUPFAM" id="SSF53649">
    <property type="entry name" value="Alkaline phosphatase-like"/>
    <property type="match status" value="1"/>
</dbReference>
<keyword evidence="4" id="KW-1185">Reference proteome</keyword>
<dbReference type="PANTHER" id="PTHR42693:SF33">
    <property type="entry name" value="ARYLSULFATASE"/>
    <property type="match status" value="1"/>
</dbReference>
<gene>
    <name evidence="3" type="ORF">BQ4739_LOCUS3708</name>
</gene>
<dbReference type="Proteomes" id="UP000256970">
    <property type="component" value="Unassembled WGS sequence"/>
</dbReference>
<evidence type="ECO:0000259" key="2">
    <source>
        <dbReference type="Pfam" id="PF00884"/>
    </source>
</evidence>
<protein>
    <recommendedName>
        <fullName evidence="2">Sulfatase N-terminal domain-containing protein</fullName>
    </recommendedName>
</protein>
<evidence type="ECO:0000256" key="1">
    <source>
        <dbReference type="ARBA" id="ARBA00008779"/>
    </source>
</evidence>
<dbReference type="Pfam" id="PF00884">
    <property type="entry name" value="Sulfatase"/>
    <property type="match status" value="1"/>
</dbReference>